<dbReference type="RefSeq" id="WP_188997486.1">
    <property type="nucleotide sequence ID" value="NZ_BMHP01000005.1"/>
</dbReference>
<evidence type="ECO:0000256" key="2">
    <source>
        <dbReference type="ARBA" id="ARBA00009370"/>
    </source>
</evidence>
<organism evidence="8 9">
    <name type="scientific">Paenibacillus nasutitermitis</name>
    <dbReference type="NCBI Taxonomy" id="1652958"/>
    <lineage>
        <taxon>Bacteria</taxon>
        <taxon>Bacillati</taxon>
        <taxon>Bacillota</taxon>
        <taxon>Bacilli</taxon>
        <taxon>Bacillales</taxon>
        <taxon>Paenibacillaceae</taxon>
        <taxon>Paenibacillus</taxon>
    </lineage>
</organism>
<sequence>MTEEIEVKSQRASLTRKKKGVWGWIRFFLIVGAAFIIINNLTGIVKVSGNSMNPTLQSGNILLINKFSLFLGVPKYGDVVVIKEDRLGYSIVKRVIAVEGDKVAIVDGVTYVNGAPLVELYTYGQSEDMEEMTMGIDELFVAGDNRNLGESLDSRDPQLGPVHIGDIRGYAALSLWPMHRISKPLKL</sequence>
<keyword evidence="4 6" id="KW-0378">Hydrolase</keyword>
<dbReference type="PROSITE" id="PS00501">
    <property type="entry name" value="SPASE_I_1"/>
    <property type="match status" value="1"/>
</dbReference>
<dbReference type="EC" id="3.4.21.89" evidence="6"/>
<dbReference type="AlphaFoldDB" id="A0A916ZF04"/>
<accession>A0A916ZF04</accession>
<dbReference type="GO" id="GO:0005886">
    <property type="term" value="C:plasma membrane"/>
    <property type="evidence" value="ECO:0007669"/>
    <property type="project" value="UniProtKB-SubCell"/>
</dbReference>
<evidence type="ECO:0000256" key="1">
    <source>
        <dbReference type="ARBA" id="ARBA00004401"/>
    </source>
</evidence>
<dbReference type="NCBIfam" id="TIGR02227">
    <property type="entry name" value="sigpep_I_bact"/>
    <property type="match status" value="1"/>
</dbReference>
<evidence type="ECO:0000256" key="3">
    <source>
        <dbReference type="ARBA" id="ARBA00022670"/>
    </source>
</evidence>
<evidence type="ECO:0000256" key="6">
    <source>
        <dbReference type="RuleBase" id="RU362042"/>
    </source>
</evidence>
<feature type="active site" evidence="5">
    <location>
        <position position="51"/>
    </location>
</feature>
<dbReference type="InterPro" id="IPR019756">
    <property type="entry name" value="Pept_S26A_signal_pept_1_Ser-AS"/>
</dbReference>
<dbReference type="Gene3D" id="2.10.109.10">
    <property type="entry name" value="Umud Fragment, subunit A"/>
    <property type="match status" value="1"/>
</dbReference>
<comment type="catalytic activity">
    <reaction evidence="6">
        <text>Cleavage of hydrophobic, N-terminal signal or leader sequences from secreted and periplasmic proteins.</text>
        <dbReference type="EC" id="3.4.21.89"/>
    </reaction>
</comment>
<feature type="active site" evidence="5">
    <location>
        <position position="93"/>
    </location>
</feature>
<feature type="domain" description="Peptidase S26" evidence="7">
    <location>
        <begin position="24"/>
        <end position="176"/>
    </location>
</feature>
<comment type="caution">
    <text evidence="8">The sequence shown here is derived from an EMBL/GenBank/DDBJ whole genome shotgun (WGS) entry which is preliminary data.</text>
</comment>
<dbReference type="InterPro" id="IPR019533">
    <property type="entry name" value="Peptidase_S26"/>
</dbReference>
<keyword evidence="6" id="KW-1133">Transmembrane helix</keyword>
<reference evidence="8" key="2">
    <citation type="submission" date="2020-09" db="EMBL/GenBank/DDBJ databases">
        <authorList>
            <person name="Sun Q."/>
            <person name="Zhou Y."/>
        </authorList>
    </citation>
    <scope>NUCLEOTIDE SEQUENCE</scope>
    <source>
        <strain evidence="8">CGMCC 1.15178</strain>
    </source>
</reference>
<dbReference type="InterPro" id="IPR036286">
    <property type="entry name" value="LexA/Signal_pep-like_sf"/>
</dbReference>
<dbReference type="GO" id="GO:0006465">
    <property type="term" value="P:signal peptide processing"/>
    <property type="evidence" value="ECO:0007669"/>
    <property type="project" value="InterPro"/>
</dbReference>
<evidence type="ECO:0000313" key="8">
    <source>
        <dbReference type="EMBL" id="GGD91215.1"/>
    </source>
</evidence>
<name>A0A916ZF04_9BACL</name>
<dbReference type="PRINTS" id="PR00727">
    <property type="entry name" value="LEADERPTASE"/>
</dbReference>
<keyword evidence="6" id="KW-0472">Membrane</keyword>
<dbReference type="PANTHER" id="PTHR43390:SF1">
    <property type="entry name" value="CHLOROPLAST PROCESSING PEPTIDASE"/>
    <property type="match status" value="1"/>
</dbReference>
<dbReference type="InterPro" id="IPR000223">
    <property type="entry name" value="Pept_S26A_signal_pept_1"/>
</dbReference>
<evidence type="ECO:0000256" key="5">
    <source>
        <dbReference type="PIRSR" id="PIRSR600223-1"/>
    </source>
</evidence>
<dbReference type="CDD" id="cd06530">
    <property type="entry name" value="S26_SPase_I"/>
    <property type="match status" value="1"/>
</dbReference>
<comment type="similarity">
    <text evidence="2 6">Belongs to the peptidase S26 family.</text>
</comment>
<keyword evidence="3 6" id="KW-0645">Protease</keyword>
<evidence type="ECO:0000313" key="9">
    <source>
        <dbReference type="Proteomes" id="UP000612456"/>
    </source>
</evidence>
<dbReference type="EMBL" id="BMHP01000005">
    <property type="protein sequence ID" value="GGD91215.1"/>
    <property type="molecule type" value="Genomic_DNA"/>
</dbReference>
<gene>
    <name evidence="8" type="ORF">GCM10010911_57370</name>
</gene>
<evidence type="ECO:0000259" key="7">
    <source>
        <dbReference type="Pfam" id="PF10502"/>
    </source>
</evidence>
<feature type="transmembrane region" description="Helical" evidence="6">
    <location>
        <begin position="21"/>
        <end position="38"/>
    </location>
</feature>
<dbReference type="PANTHER" id="PTHR43390">
    <property type="entry name" value="SIGNAL PEPTIDASE I"/>
    <property type="match status" value="1"/>
</dbReference>
<keyword evidence="6" id="KW-0812">Transmembrane</keyword>
<keyword evidence="9" id="KW-1185">Reference proteome</keyword>
<dbReference type="SUPFAM" id="SSF51306">
    <property type="entry name" value="LexA/Signal peptidase"/>
    <property type="match status" value="1"/>
</dbReference>
<dbReference type="GO" id="GO:0004252">
    <property type="term" value="F:serine-type endopeptidase activity"/>
    <property type="evidence" value="ECO:0007669"/>
    <property type="project" value="InterPro"/>
</dbReference>
<reference evidence="8" key="1">
    <citation type="journal article" date="2014" name="Int. J. Syst. Evol. Microbiol.">
        <title>Complete genome sequence of Corynebacterium casei LMG S-19264T (=DSM 44701T), isolated from a smear-ripened cheese.</title>
        <authorList>
            <consortium name="US DOE Joint Genome Institute (JGI-PGF)"/>
            <person name="Walter F."/>
            <person name="Albersmeier A."/>
            <person name="Kalinowski J."/>
            <person name="Ruckert C."/>
        </authorList>
    </citation>
    <scope>NUCLEOTIDE SEQUENCE</scope>
    <source>
        <strain evidence="8">CGMCC 1.15178</strain>
    </source>
</reference>
<evidence type="ECO:0000256" key="4">
    <source>
        <dbReference type="ARBA" id="ARBA00022801"/>
    </source>
</evidence>
<dbReference type="Pfam" id="PF10502">
    <property type="entry name" value="Peptidase_S26"/>
    <property type="match status" value="1"/>
</dbReference>
<comment type="subcellular location">
    <subcellularLocation>
        <location evidence="1">Cell membrane</location>
        <topology evidence="1">Single-pass type II membrane protein</topology>
    </subcellularLocation>
    <subcellularLocation>
        <location evidence="6">Membrane</location>
        <topology evidence="6">Single-pass type II membrane protein</topology>
    </subcellularLocation>
</comment>
<dbReference type="Proteomes" id="UP000612456">
    <property type="component" value="Unassembled WGS sequence"/>
</dbReference>
<dbReference type="GO" id="GO:0009003">
    <property type="term" value="F:signal peptidase activity"/>
    <property type="evidence" value="ECO:0007669"/>
    <property type="project" value="UniProtKB-EC"/>
</dbReference>
<proteinExistence type="inferred from homology"/>
<protein>
    <recommendedName>
        <fullName evidence="6">Signal peptidase I</fullName>
        <ecNumber evidence="6">3.4.21.89</ecNumber>
    </recommendedName>
</protein>